<evidence type="ECO:0000313" key="2">
    <source>
        <dbReference type="Proteomes" id="UP000201838"/>
    </source>
</evidence>
<dbReference type="RefSeq" id="WP_093974639.1">
    <property type="nucleotide sequence ID" value="NZ_FXXQ01000009.1"/>
</dbReference>
<dbReference type="InterPro" id="IPR011335">
    <property type="entry name" value="Restrct_endonuc-II-like"/>
</dbReference>
<keyword evidence="2" id="KW-1185">Reference proteome</keyword>
<dbReference type="Pfam" id="PF09195">
    <property type="entry name" value="Endonuc-BglII"/>
    <property type="match status" value="1"/>
</dbReference>
<dbReference type="AlphaFoldDB" id="A0A238J1W3"/>
<organism evidence="1 2">
    <name type="scientific">Boseongicola aestuarii</name>
    <dbReference type="NCBI Taxonomy" id="1470561"/>
    <lineage>
        <taxon>Bacteria</taxon>
        <taxon>Pseudomonadati</taxon>
        <taxon>Pseudomonadota</taxon>
        <taxon>Alphaproteobacteria</taxon>
        <taxon>Rhodobacterales</taxon>
        <taxon>Paracoccaceae</taxon>
        <taxon>Boseongicola</taxon>
    </lineage>
</organism>
<keyword evidence="1" id="KW-0378">Hydrolase</keyword>
<keyword evidence="1" id="KW-0255">Endonuclease</keyword>
<dbReference type="GO" id="GO:0009307">
    <property type="term" value="P:DNA restriction-modification system"/>
    <property type="evidence" value="ECO:0007669"/>
    <property type="project" value="InterPro"/>
</dbReference>
<dbReference type="EMBL" id="FXXQ01000009">
    <property type="protein sequence ID" value="SMX24607.1"/>
    <property type="molecule type" value="Genomic_DNA"/>
</dbReference>
<accession>A0A238J1W3</accession>
<reference evidence="1 2" key="1">
    <citation type="submission" date="2017-05" db="EMBL/GenBank/DDBJ databases">
        <authorList>
            <person name="Song R."/>
            <person name="Chenine A.L."/>
            <person name="Ruprecht R.M."/>
        </authorList>
    </citation>
    <scope>NUCLEOTIDE SEQUENCE [LARGE SCALE GENOMIC DNA]</scope>
    <source>
        <strain evidence="1 2">CECT 8489</strain>
    </source>
</reference>
<dbReference type="OrthoDB" id="1956808at2"/>
<dbReference type="SUPFAM" id="SSF52980">
    <property type="entry name" value="Restriction endonuclease-like"/>
    <property type="match status" value="1"/>
</dbReference>
<keyword evidence="1" id="KW-0540">Nuclease</keyword>
<sequence length="243" mass="26815">MLETLVAKGFDVRTRNHASAILSVDFPEETAELVAALADFQIETTELISGGGGEAVFTQRLRHRLYDLGWPKHTFRVSTSVDGVQRVGIGHEVDHVMRADAGTLALEIEWNNKDPFYDRDLESFQRLHVQSAVSVGIIVTRGASMQSAFVRRIGDLLHRAGVASEEDLAAYGVTERTAAQRRSVARMMEDGASFVEAFTQTFVASKYGQSTTHWRKLEERLERGVGNPCPLLLIGLPESCLVG</sequence>
<gene>
    <name evidence="1" type="ORF">BOA8489_02733</name>
</gene>
<proteinExistence type="predicted"/>
<dbReference type="GO" id="GO:0009036">
    <property type="term" value="F:type II site-specific deoxyribonuclease activity"/>
    <property type="evidence" value="ECO:0007669"/>
    <property type="project" value="InterPro"/>
</dbReference>
<dbReference type="Proteomes" id="UP000201838">
    <property type="component" value="Unassembled WGS sequence"/>
</dbReference>
<evidence type="ECO:0000313" key="1">
    <source>
        <dbReference type="EMBL" id="SMX24607.1"/>
    </source>
</evidence>
<dbReference type="InterPro" id="IPR015278">
    <property type="entry name" value="BglII-like"/>
</dbReference>
<protein>
    <submittedName>
        <fullName evidence="1">Restriction endonuclease BglII</fullName>
    </submittedName>
</protein>
<name>A0A238J1W3_9RHOB</name>